<accession>A0A563VKA4</accession>
<dbReference type="AlphaFoldDB" id="A0A563VKA4"/>
<protein>
    <submittedName>
        <fullName evidence="1">Uncharacterized protein</fullName>
    </submittedName>
</protein>
<gene>
    <name evidence="1" type="ORF">H1P_1190014</name>
</gene>
<proteinExistence type="predicted"/>
<organism evidence="1 2">
    <name type="scientific">Hyella patelloides LEGE 07179</name>
    <dbReference type="NCBI Taxonomy" id="945734"/>
    <lineage>
        <taxon>Bacteria</taxon>
        <taxon>Bacillati</taxon>
        <taxon>Cyanobacteriota</taxon>
        <taxon>Cyanophyceae</taxon>
        <taxon>Pleurocapsales</taxon>
        <taxon>Hyellaceae</taxon>
        <taxon>Hyella</taxon>
    </lineage>
</organism>
<sequence>MKVMRNVAKETNMKLSHCNFIKITNNGDTRRKQCFQDENRELGFNRARKIIDRAKNPQLLGSGTEVGEASVAGAGPIAVPVTALLIL</sequence>
<dbReference type="EMBL" id="CAACVJ010000023">
    <property type="protein sequence ID" value="VEP11773.1"/>
    <property type="molecule type" value="Genomic_DNA"/>
</dbReference>
<dbReference type="Proteomes" id="UP000320055">
    <property type="component" value="Unassembled WGS sequence"/>
</dbReference>
<name>A0A563VKA4_9CYAN</name>
<reference evidence="1 2" key="1">
    <citation type="submission" date="2019-01" db="EMBL/GenBank/DDBJ databases">
        <authorList>
            <person name="Brito A."/>
        </authorList>
    </citation>
    <scope>NUCLEOTIDE SEQUENCE [LARGE SCALE GENOMIC DNA]</scope>
    <source>
        <strain evidence="1">1</strain>
    </source>
</reference>
<keyword evidence="2" id="KW-1185">Reference proteome</keyword>
<evidence type="ECO:0000313" key="2">
    <source>
        <dbReference type="Proteomes" id="UP000320055"/>
    </source>
</evidence>
<evidence type="ECO:0000313" key="1">
    <source>
        <dbReference type="EMBL" id="VEP11773.1"/>
    </source>
</evidence>